<gene>
    <name evidence="2" type="ORF">Poly30_44200</name>
</gene>
<dbReference type="OrthoDB" id="7362103at2"/>
<protein>
    <submittedName>
        <fullName evidence="2">Uncharacterized protein</fullName>
    </submittedName>
</protein>
<name>A0A518EXP6_9BACT</name>
<dbReference type="EMBL" id="CP036434">
    <property type="protein sequence ID" value="QDV08865.1"/>
    <property type="molecule type" value="Genomic_DNA"/>
</dbReference>
<dbReference type="AlphaFoldDB" id="A0A518EXP6"/>
<accession>A0A518EXP6</accession>
<dbReference type="Proteomes" id="UP000320390">
    <property type="component" value="Chromosome"/>
</dbReference>
<evidence type="ECO:0000313" key="2">
    <source>
        <dbReference type="EMBL" id="QDV08865.1"/>
    </source>
</evidence>
<organism evidence="2 3">
    <name type="scientific">Saltatorellus ferox</name>
    <dbReference type="NCBI Taxonomy" id="2528018"/>
    <lineage>
        <taxon>Bacteria</taxon>
        <taxon>Pseudomonadati</taxon>
        <taxon>Planctomycetota</taxon>
        <taxon>Planctomycetia</taxon>
        <taxon>Planctomycetia incertae sedis</taxon>
        <taxon>Saltatorellus</taxon>
    </lineage>
</organism>
<evidence type="ECO:0000256" key="1">
    <source>
        <dbReference type="SAM" id="MobiDB-lite"/>
    </source>
</evidence>
<keyword evidence="3" id="KW-1185">Reference proteome</keyword>
<sequence>MRRLIPALLVVVVLLLLTVMWMGGATRASAVVGREAETAHGAGESGEVALVQVPKDRKTRVKEAPAGRSAAPSHSLDRMPHNDGSTSGTLLPVNVHLVDEITGEPGAFVTVSANDTRMVTQIATSDGTGRLRFSEPMATGELFAYIVRGAHGIQSFTGGSPLARPGRHGSAELPHLPHRGEPDDPDVWRLPLQRVMPVTLVVPEGYGGTTRLWFGERGSEQVEARHIASVERFYEGVVGDFAGATHVVELHEWVEDLQGVLWMEVWRHATAADLRATRQLHAVIVHSGELWSAAASVARIPRIGEAPISLELQPTSLKSLPTEMLRAVYSSKLDEHLAERGEARDPEPGFDYKVSGVVRSNTGTHRGEVHVRASPAERNTIGASTLRHQWITVEWTKDSKGEWTAPFELDRLDATIYRIVVLSGEGKELDGAPVEVDAIEPPASLVFTVLD</sequence>
<feature type="region of interest" description="Disordered" evidence="1">
    <location>
        <begin position="56"/>
        <end position="88"/>
    </location>
</feature>
<proteinExistence type="predicted"/>
<reference evidence="2 3" key="1">
    <citation type="submission" date="2019-02" db="EMBL/GenBank/DDBJ databases">
        <title>Deep-cultivation of Planctomycetes and their phenomic and genomic characterization uncovers novel biology.</title>
        <authorList>
            <person name="Wiegand S."/>
            <person name="Jogler M."/>
            <person name="Boedeker C."/>
            <person name="Pinto D."/>
            <person name="Vollmers J."/>
            <person name="Rivas-Marin E."/>
            <person name="Kohn T."/>
            <person name="Peeters S.H."/>
            <person name="Heuer A."/>
            <person name="Rast P."/>
            <person name="Oberbeckmann S."/>
            <person name="Bunk B."/>
            <person name="Jeske O."/>
            <person name="Meyerdierks A."/>
            <person name="Storesund J.E."/>
            <person name="Kallscheuer N."/>
            <person name="Luecker S."/>
            <person name="Lage O.M."/>
            <person name="Pohl T."/>
            <person name="Merkel B.J."/>
            <person name="Hornburger P."/>
            <person name="Mueller R.-W."/>
            <person name="Bruemmer F."/>
            <person name="Labrenz M."/>
            <person name="Spormann A.M."/>
            <person name="Op den Camp H."/>
            <person name="Overmann J."/>
            <person name="Amann R."/>
            <person name="Jetten M.S.M."/>
            <person name="Mascher T."/>
            <person name="Medema M.H."/>
            <person name="Devos D.P."/>
            <person name="Kaster A.-K."/>
            <person name="Ovreas L."/>
            <person name="Rohde M."/>
            <person name="Galperin M.Y."/>
            <person name="Jogler C."/>
        </authorList>
    </citation>
    <scope>NUCLEOTIDE SEQUENCE [LARGE SCALE GENOMIC DNA]</scope>
    <source>
        <strain evidence="2 3">Poly30</strain>
    </source>
</reference>
<evidence type="ECO:0000313" key="3">
    <source>
        <dbReference type="Proteomes" id="UP000320390"/>
    </source>
</evidence>